<sequence length="91" mass="10570">MILSDEIKNYCTSKNLRCTNNRLMLADYLQKLEGKAEADTLYMMFRKNGIKISPATIYQMLDWMVRQGFVTRIPGDNRRNVYCVQPGPMVS</sequence>
<dbReference type="InterPro" id="IPR002481">
    <property type="entry name" value="FUR"/>
</dbReference>
<dbReference type="STRING" id="408657.SAMN04487995_3043"/>
<reference evidence="3 4" key="1">
    <citation type="submission" date="2016-10" db="EMBL/GenBank/DDBJ databases">
        <authorList>
            <person name="de Groot N.N."/>
        </authorList>
    </citation>
    <scope>NUCLEOTIDE SEQUENCE [LARGE SCALE GENOMIC DNA]</scope>
    <source>
        <strain evidence="3 4">DSM 19938</strain>
    </source>
</reference>
<dbReference type="AlphaFoldDB" id="A0A1H6VCM9"/>
<evidence type="ECO:0000256" key="1">
    <source>
        <dbReference type="ARBA" id="ARBA00011738"/>
    </source>
</evidence>
<dbReference type="InterPro" id="IPR036390">
    <property type="entry name" value="WH_DNA-bd_sf"/>
</dbReference>
<dbReference type="GO" id="GO:1900376">
    <property type="term" value="P:regulation of secondary metabolite biosynthetic process"/>
    <property type="evidence" value="ECO:0007669"/>
    <property type="project" value="TreeGrafter"/>
</dbReference>
<dbReference type="Pfam" id="PF01475">
    <property type="entry name" value="FUR"/>
    <property type="match status" value="1"/>
</dbReference>
<protein>
    <recommendedName>
        <fullName evidence="2">Ferric uptake regulation protein</fullName>
    </recommendedName>
</protein>
<dbReference type="Proteomes" id="UP000199532">
    <property type="component" value="Unassembled WGS sequence"/>
</dbReference>
<dbReference type="PANTHER" id="PTHR33202">
    <property type="entry name" value="ZINC UPTAKE REGULATION PROTEIN"/>
    <property type="match status" value="1"/>
</dbReference>
<proteinExistence type="predicted"/>
<dbReference type="GO" id="GO:0005829">
    <property type="term" value="C:cytosol"/>
    <property type="evidence" value="ECO:0007669"/>
    <property type="project" value="TreeGrafter"/>
</dbReference>
<comment type="subunit">
    <text evidence="1">Homodimer.</text>
</comment>
<evidence type="ECO:0000313" key="4">
    <source>
        <dbReference type="Proteomes" id="UP000199532"/>
    </source>
</evidence>
<gene>
    <name evidence="3" type="ORF">SAMN04487995_3043</name>
</gene>
<keyword evidence="4" id="KW-1185">Reference proteome</keyword>
<dbReference type="Gene3D" id="1.10.10.10">
    <property type="entry name" value="Winged helix-like DNA-binding domain superfamily/Winged helix DNA-binding domain"/>
    <property type="match status" value="1"/>
</dbReference>
<evidence type="ECO:0000313" key="3">
    <source>
        <dbReference type="EMBL" id="SEJ01586.1"/>
    </source>
</evidence>
<dbReference type="GO" id="GO:0003700">
    <property type="term" value="F:DNA-binding transcription factor activity"/>
    <property type="evidence" value="ECO:0007669"/>
    <property type="project" value="InterPro"/>
</dbReference>
<accession>A0A1H6VCM9</accession>
<name>A0A1H6VCM9_9BACT</name>
<organism evidence="3 4">
    <name type="scientific">Dyadobacter koreensis</name>
    <dbReference type="NCBI Taxonomy" id="408657"/>
    <lineage>
        <taxon>Bacteria</taxon>
        <taxon>Pseudomonadati</taxon>
        <taxon>Bacteroidota</taxon>
        <taxon>Cytophagia</taxon>
        <taxon>Cytophagales</taxon>
        <taxon>Spirosomataceae</taxon>
        <taxon>Dyadobacter</taxon>
    </lineage>
</organism>
<dbReference type="EMBL" id="FNXY01000004">
    <property type="protein sequence ID" value="SEJ01586.1"/>
    <property type="molecule type" value="Genomic_DNA"/>
</dbReference>
<dbReference type="GO" id="GO:0045892">
    <property type="term" value="P:negative regulation of DNA-templated transcription"/>
    <property type="evidence" value="ECO:0007669"/>
    <property type="project" value="TreeGrafter"/>
</dbReference>
<dbReference type="SUPFAM" id="SSF46785">
    <property type="entry name" value="Winged helix' DNA-binding domain"/>
    <property type="match status" value="1"/>
</dbReference>
<dbReference type="InterPro" id="IPR036388">
    <property type="entry name" value="WH-like_DNA-bd_sf"/>
</dbReference>
<dbReference type="PANTHER" id="PTHR33202:SF2">
    <property type="entry name" value="FERRIC UPTAKE REGULATION PROTEIN"/>
    <property type="match status" value="1"/>
</dbReference>
<dbReference type="GO" id="GO:0000976">
    <property type="term" value="F:transcription cis-regulatory region binding"/>
    <property type="evidence" value="ECO:0007669"/>
    <property type="project" value="TreeGrafter"/>
</dbReference>
<dbReference type="GO" id="GO:0008270">
    <property type="term" value="F:zinc ion binding"/>
    <property type="evidence" value="ECO:0007669"/>
    <property type="project" value="TreeGrafter"/>
</dbReference>
<evidence type="ECO:0000256" key="2">
    <source>
        <dbReference type="ARBA" id="ARBA00020910"/>
    </source>
</evidence>